<evidence type="ECO:0000256" key="8">
    <source>
        <dbReference type="ARBA" id="ARBA00030865"/>
    </source>
</evidence>
<evidence type="ECO:0000256" key="1">
    <source>
        <dbReference type="ARBA" id="ARBA00007894"/>
    </source>
</evidence>
<evidence type="ECO:0000256" key="7">
    <source>
        <dbReference type="ARBA" id="ARBA00023146"/>
    </source>
</evidence>
<dbReference type="HAMAP" id="MF_00022">
    <property type="entry name" value="Glu_tRNA_synth_type1"/>
    <property type="match status" value="1"/>
</dbReference>
<proteinExistence type="inferred from homology"/>
<evidence type="ECO:0000256" key="5">
    <source>
        <dbReference type="ARBA" id="ARBA00022840"/>
    </source>
</evidence>
<dbReference type="Pfam" id="PF00749">
    <property type="entry name" value="tRNA-synt_1c"/>
    <property type="match status" value="1"/>
</dbReference>
<dbReference type="InterPro" id="IPR045462">
    <property type="entry name" value="aa-tRNA-synth_I_cd-bd"/>
</dbReference>
<keyword evidence="4" id="KW-0547">Nucleotide-binding</keyword>
<evidence type="ECO:0000256" key="4">
    <source>
        <dbReference type="ARBA" id="ARBA00022741"/>
    </source>
</evidence>
<dbReference type="InterPro" id="IPR020058">
    <property type="entry name" value="Glu/Gln-tRNA-synth_Ib_cat-dom"/>
</dbReference>
<dbReference type="InterPro" id="IPR001412">
    <property type="entry name" value="aa-tRNA-synth_I_CS"/>
</dbReference>
<evidence type="ECO:0000256" key="6">
    <source>
        <dbReference type="ARBA" id="ARBA00022917"/>
    </source>
</evidence>
<name>A0A1W1CPU3_9ZZZZ</name>
<dbReference type="InterPro" id="IPR000924">
    <property type="entry name" value="Glu/Gln-tRNA-synth"/>
</dbReference>
<sequence length="461" mass="53641">MPMIKTRFCPSPTGHIHIGNARTALFNVLYAIKHHGVFLLRIEDTDQERSEQQYIDQLCEDLKWLGLEWQEGYGTINDDGSFEQSKRSEVYKKYLQELEKKEAIYPCFCSAQDLEVSRKIQLKMGQPPRYDQTCRKLINVDLTKKHTIRFKVDKGEIVFEDFVKGQQVFKKQDIGDFIIKRSQGSEGFFFVNALDDALMGVTHALRGEDHLTNTPRQIMILEALKLPIPQYGHISLTIGFDGKPLSKRNGSMSIKQLRELGYFPEALVNYFARLGHSYESNELMSLQDLGHNFDEKRIGKAPAKFDIKQLNHWQFLAIAKKTNEQIWQWIKNEVEDIVPNNKSLEFVEIIRKNISFPKDARLFAECFWTELEFGQEEQKILSEAPLELFSELEKCLDNDLSYQEILDKMKTKTGLKGKSLFQPLRIVITTQSHGVEMEKAFSIIEKELIKRRIKDVITNYR</sequence>
<dbReference type="InterPro" id="IPR020751">
    <property type="entry name" value="aa-tRNA-synth_I_codon-bd_sub2"/>
</dbReference>
<feature type="domain" description="Aminoacyl-tRNA synthetase class I anticodon-binding" evidence="10">
    <location>
        <begin position="376"/>
        <end position="457"/>
    </location>
</feature>
<evidence type="ECO:0000256" key="3">
    <source>
        <dbReference type="ARBA" id="ARBA00022598"/>
    </source>
</evidence>
<feature type="domain" description="Glutamyl/glutaminyl-tRNA synthetase class Ib catalytic" evidence="9">
    <location>
        <begin position="4"/>
        <end position="311"/>
    </location>
</feature>
<dbReference type="GO" id="GO:0004818">
    <property type="term" value="F:glutamate-tRNA ligase activity"/>
    <property type="evidence" value="ECO:0007669"/>
    <property type="project" value="UniProtKB-EC"/>
</dbReference>
<keyword evidence="6" id="KW-0648">Protein biosynthesis</keyword>
<dbReference type="Gene3D" id="1.10.10.350">
    <property type="match status" value="1"/>
</dbReference>
<dbReference type="AlphaFoldDB" id="A0A1W1CPU3"/>
<dbReference type="Gene3D" id="3.40.50.620">
    <property type="entry name" value="HUPs"/>
    <property type="match status" value="1"/>
</dbReference>
<dbReference type="GO" id="GO:0008270">
    <property type="term" value="F:zinc ion binding"/>
    <property type="evidence" value="ECO:0007669"/>
    <property type="project" value="InterPro"/>
</dbReference>
<keyword evidence="3 11" id="KW-0436">Ligase</keyword>
<dbReference type="PRINTS" id="PR00987">
    <property type="entry name" value="TRNASYNTHGLU"/>
</dbReference>
<evidence type="ECO:0000259" key="10">
    <source>
        <dbReference type="Pfam" id="PF19269"/>
    </source>
</evidence>
<dbReference type="InterPro" id="IPR008925">
    <property type="entry name" value="aa_tRNA-synth_I_cd-bd_sf"/>
</dbReference>
<evidence type="ECO:0000256" key="2">
    <source>
        <dbReference type="ARBA" id="ARBA00012835"/>
    </source>
</evidence>
<dbReference type="EC" id="6.1.1.17" evidence="2"/>
<dbReference type="InterPro" id="IPR033910">
    <property type="entry name" value="GluRS_core"/>
</dbReference>
<dbReference type="InterPro" id="IPR049940">
    <property type="entry name" value="GluQ/Sye"/>
</dbReference>
<dbReference type="GO" id="GO:0005524">
    <property type="term" value="F:ATP binding"/>
    <property type="evidence" value="ECO:0007669"/>
    <property type="project" value="UniProtKB-KW"/>
</dbReference>
<evidence type="ECO:0000259" key="9">
    <source>
        <dbReference type="Pfam" id="PF00749"/>
    </source>
</evidence>
<dbReference type="SUPFAM" id="SSF52374">
    <property type="entry name" value="Nucleotidylyl transferase"/>
    <property type="match status" value="1"/>
</dbReference>
<dbReference type="SUPFAM" id="SSF48163">
    <property type="entry name" value="An anticodon-binding domain of class I aminoacyl-tRNA synthetases"/>
    <property type="match status" value="1"/>
</dbReference>
<accession>A0A1W1CPU3</accession>
<dbReference type="CDD" id="cd00808">
    <property type="entry name" value="GluRS_core"/>
    <property type="match status" value="1"/>
</dbReference>
<keyword evidence="5" id="KW-0067">ATP-binding</keyword>
<dbReference type="GO" id="GO:0005829">
    <property type="term" value="C:cytosol"/>
    <property type="evidence" value="ECO:0007669"/>
    <property type="project" value="TreeGrafter"/>
</dbReference>
<keyword evidence="7" id="KW-0030">Aminoacyl-tRNA synthetase</keyword>
<dbReference type="GO" id="GO:0006424">
    <property type="term" value="P:glutamyl-tRNA aminoacylation"/>
    <property type="evidence" value="ECO:0007669"/>
    <property type="project" value="InterPro"/>
</dbReference>
<dbReference type="NCBIfam" id="TIGR00464">
    <property type="entry name" value="gltX_bact"/>
    <property type="match status" value="1"/>
</dbReference>
<dbReference type="InterPro" id="IPR004527">
    <property type="entry name" value="Glu-tRNA-ligase_bac/mito"/>
</dbReference>
<gene>
    <name evidence="11" type="ORF">MNB_SUP05-5-104</name>
</gene>
<dbReference type="PANTHER" id="PTHR43311">
    <property type="entry name" value="GLUTAMATE--TRNA LIGASE"/>
    <property type="match status" value="1"/>
</dbReference>
<dbReference type="EMBL" id="FPHJ01000058">
    <property type="protein sequence ID" value="SFV67826.1"/>
    <property type="molecule type" value="Genomic_DNA"/>
</dbReference>
<reference evidence="11" key="1">
    <citation type="submission" date="2016-10" db="EMBL/GenBank/DDBJ databases">
        <authorList>
            <person name="de Groot N.N."/>
        </authorList>
    </citation>
    <scope>NUCLEOTIDE SEQUENCE</scope>
</reference>
<protein>
    <recommendedName>
        <fullName evidence="2">glutamate--tRNA ligase</fullName>
        <ecNumber evidence="2">6.1.1.17</ecNumber>
    </recommendedName>
    <alternativeName>
        <fullName evidence="8">Glutamyl-tRNA synthetase</fullName>
    </alternativeName>
</protein>
<dbReference type="PROSITE" id="PS00178">
    <property type="entry name" value="AA_TRNA_LIGASE_I"/>
    <property type="match status" value="1"/>
</dbReference>
<evidence type="ECO:0000313" key="11">
    <source>
        <dbReference type="EMBL" id="SFV67826.1"/>
    </source>
</evidence>
<comment type="similarity">
    <text evidence="1">Belongs to the class-I aminoacyl-tRNA synthetase family. Glutamate--tRNA ligase type 1 subfamily.</text>
</comment>
<dbReference type="PANTHER" id="PTHR43311:SF2">
    <property type="entry name" value="GLUTAMATE--TRNA LIGASE, MITOCHONDRIAL-RELATED"/>
    <property type="match status" value="1"/>
</dbReference>
<dbReference type="InterPro" id="IPR014729">
    <property type="entry name" value="Rossmann-like_a/b/a_fold"/>
</dbReference>
<dbReference type="GO" id="GO:0000049">
    <property type="term" value="F:tRNA binding"/>
    <property type="evidence" value="ECO:0007669"/>
    <property type="project" value="InterPro"/>
</dbReference>
<organism evidence="11">
    <name type="scientific">hydrothermal vent metagenome</name>
    <dbReference type="NCBI Taxonomy" id="652676"/>
    <lineage>
        <taxon>unclassified sequences</taxon>
        <taxon>metagenomes</taxon>
        <taxon>ecological metagenomes</taxon>
    </lineage>
</organism>
<dbReference type="Pfam" id="PF19269">
    <property type="entry name" value="Anticodon_2"/>
    <property type="match status" value="1"/>
</dbReference>